<feature type="region of interest" description="Disordered" evidence="3">
    <location>
        <begin position="132"/>
        <end position="387"/>
    </location>
</feature>
<feature type="non-terminal residue" evidence="4">
    <location>
        <position position="1"/>
    </location>
</feature>
<reference evidence="4 5" key="1">
    <citation type="journal article" date="2013" name="BMC Genomics">
        <title>The miniature genome of a carnivorous plant Genlisea aurea contains a low number of genes and short non-coding sequences.</title>
        <authorList>
            <person name="Leushkin E.V."/>
            <person name="Sutormin R.A."/>
            <person name="Nabieva E.R."/>
            <person name="Penin A.A."/>
            <person name="Kondrashov A.S."/>
            <person name="Logacheva M.D."/>
        </authorList>
    </citation>
    <scope>NUCLEOTIDE SEQUENCE [LARGE SCALE GENOMIC DNA]</scope>
</reference>
<feature type="compositionally biased region" description="Basic residues" evidence="3">
    <location>
        <begin position="343"/>
        <end position="352"/>
    </location>
</feature>
<evidence type="ECO:0000313" key="4">
    <source>
        <dbReference type="EMBL" id="EPS61458.1"/>
    </source>
</evidence>
<evidence type="ECO:0000313" key="5">
    <source>
        <dbReference type="Proteomes" id="UP000015453"/>
    </source>
</evidence>
<sequence length="387" mass="42670">ILQENDEWSEWQTTVLQERNTVENVYKWACGRPTALQDRVRDSDEEDTTDKDFDVAALANNLSQAFRYNVYDNDDAEMSGNRGHGSHEHDDEEDSYFDDESAEVVISSLRLSDDHGSSLFTNSNWFAFKDDRKDGEDGPSSDAMEDINFHSAFNGGSSSSDDEVVVGEDEEMVESSSPNVSSSFTAEIFDGYGLDKSRGGGDDDDMVPNPPPQTADDDDKAPPVVGDLNFFRFEASENDEDDDDPFEDGRPIPEWVAWGEEEGLDFPPSGSSATNPFGDLGNVPGDSPLPNGDDRPAAVVVPESETTTSLFEEDVEFVDGTAEKKGSGAAAVEERKTEQQSMMKKKKKKNKNKKGEGDDSSGDGSSELKEFNDTNYWRVDQEVTVLE</sequence>
<dbReference type="OrthoDB" id="1749712at2759"/>
<evidence type="ECO:0000256" key="2">
    <source>
        <dbReference type="ARBA" id="ARBA00023306"/>
    </source>
</evidence>
<dbReference type="AlphaFoldDB" id="S8DFA6"/>
<dbReference type="GO" id="GO:0019903">
    <property type="term" value="F:protein phosphatase binding"/>
    <property type="evidence" value="ECO:0007669"/>
    <property type="project" value="InterPro"/>
</dbReference>
<dbReference type="Proteomes" id="UP000015453">
    <property type="component" value="Unassembled WGS sequence"/>
</dbReference>
<evidence type="ECO:0000256" key="1">
    <source>
        <dbReference type="ARBA" id="ARBA00006180"/>
    </source>
</evidence>
<feature type="compositionally biased region" description="Acidic residues" evidence="3">
    <location>
        <begin position="160"/>
        <end position="173"/>
    </location>
</feature>
<dbReference type="EMBL" id="AUSU01006831">
    <property type="protein sequence ID" value="EPS61458.1"/>
    <property type="molecule type" value="Genomic_DNA"/>
</dbReference>
<proteinExistence type="inferred from homology"/>
<organism evidence="4 5">
    <name type="scientific">Genlisea aurea</name>
    <dbReference type="NCBI Taxonomy" id="192259"/>
    <lineage>
        <taxon>Eukaryota</taxon>
        <taxon>Viridiplantae</taxon>
        <taxon>Streptophyta</taxon>
        <taxon>Embryophyta</taxon>
        <taxon>Tracheophyta</taxon>
        <taxon>Spermatophyta</taxon>
        <taxon>Magnoliopsida</taxon>
        <taxon>eudicotyledons</taxon>
        <taxon>Gunneridae</taxon>
        <taxon>Pentapetalae</taxon>
        <taxon>asterids</taxon>
        <taxon>lamiids</taxon>
        <taxon>Lamiales</taxon>
        <taxon>Lentibulariaceae</taxon>
        <taxon>Genlisea</taxon>
    </lineage>
</organism>
<evidence type="ECO:0000256" key="3">
    <source>
        <dbReference type="SAM" id="MobiDB-lite"/>
    </source>
</evidence>
<feature type="compositionally biased region" description="Acidic residues" evidence="3">
    <location>
        <begin position="236"/>
        <end position="246"/>
    </location>
</feature>
<dbReference type="GO" id="GO:0019888">
    <property type="term" value="F:protein phosphatase regulator activity"/>
    <property type="evidence" value="ECO:0007669"/>
    <property type="project" value="TreeGrafter"/>
</dbReference>
<feature type="region of interest" description="Disordered" evidence="3">
    <location>
        <begin position="77"/>
        <end position="100"/>
    </location>
</feature>
<keyword evidence="2" id="KW-0131">Cell cycle</keyword>
<accession>S8DFA6</accession>
<feature type="compositionally biased region" description="Basic and acidic residues" evidence="3">
    <location>
        <begin position="321"/>
        <end position="338"/>
    </location>
</feature>
<comment type="caution">
    <text evidence="4">The sequence shown here is derived from an EMBL/GenBank/DDBJ whole genome shotgun (WGS) entry which is preliminary data.</text>
</comment>
<keyword evidence="5" id="KW-1185">Reference proteome</keyword>
<feature type="compositionally biased region" description="Low complexity" evidence="3">
    <location>
        <begin position="174"/>
        <end position="183"/>
    </location>
</feature>
<protein>
    <submittedName>
        <fullName evidence="4">Uncharacterized protein</fullName>
    </submittedName>
</protein>
<feature type="compositionally biased region" description="Acidic residues" evidence="3">
    <location>
        <begin position="90"/>
        <end position="100"/>
    </location>
</feature>
<comment type="similarity">
    <text evidence="1">Belongs to the SAPS family.</text>
</comment>
<dbReference type="PANTHER" id="PTHR12634">
    <property type="entry name" value="SIT4 YEAST -ASSOCIATING PROTEIN-RELATED"/>
    <property type="match status" value="1"/>
</dbReference>
<dbReference type="InterPro" id="IPR007587">
    <property type="entry name" value="SAPS"/>
</dbReference>
<dbReference type="PANTHER" id="PTHR12634:SF8">
    <property type="entry name" value="FIERY MOUNTAIN, ISOFORM D"/>
    <property type="match status" value="1"/>
</dbReference>
<name>S8DFA6_9LAMI</name>
<gene>
    <name evidence="4" type="ORF">M569_13340</name>
</gene>